<dbReference type="AlphaFoldDB" id="A0A9D1RFF7"/>
<comment type="caution">
    <text evidence="2">The sequence shown here is derived from an EMBL/GenBank/DDBJ whole genome shotgun (WGS) entry which is preliminary data.</text>
</comment>
<proteinExistence type="predicted"/>
<reference evidence="2" key="1">
    <citation type="journal article" date="2021" name="PeerJ">
        <title>Extensive microbial diversity within the chicken gut microbiome revealed by metagenomics and culture.</title>
        <authorList>
            <person name="Gilroy R."/>
            <person name="Ravi A."/>
            <person name="Getino M."/>
            <person name="Pursley I."/>
            <person name="Horton D.L."/>
            <person name="Alikhan N.F."/>
            <person name="Baker D."/>
            <person name="Gharbi K."/>
            <person name="Hall N."/>
            <person name="Watson M."/>
            <person name="Adriaenssens E.M."/>
            <person name="Foster-Nyarko E."/>
            <person name="Jarju S."/>
            <person name="Secka A."/>
            <person name="Antonio M."/>
            <person name="Oren A."/>
            <person name="Chaudhuri R.R."/>
            <person name="La Ragione R."/>
            <person name="Hildebrand F."/>
            <person name="Pallen M.J."/>
        </authorList>
    </citation>
    <scope>NUCLEOTIDE SEQUENCE</scope>
    <source>
        <strain evidence="2">421</strain>
    </source>
</reference>
<dbReference type="EMBL" id="DXGE01000036">
    <property type="protein sequence ID" value="HIW86612.1"/>
    <property type="molecule type" value="Genomic_DNA"/>
</dbReference>
<keyword evidence="1" id="KW-0175">Coiled coil</keyword>
<evidence type="ECO:0000256" key="1">
    <source>
        <dbReference type="SAM" id="Coils"/>
    </source>
</evidence>
<dbReference type="Proteomes" id="UP000824205">
    <property type="component" value="Unassembled WGS sequence"/>
</dbReference>
<evidence type="ECO:0000313" key="2">
    <source>
        <dbReference type="EMBL" id="HIW86612.1"/>
    </source>
</evidence>
<reference evidence="2" key="2">
    <citation type="submission" date="2021-04" db="EMBL/GenBank/DDBJ databases">
        <authorList>
            <person name="Gilroy R."/>
        </authorList>
    </citation>
    <scope>NUCLEOTIDE SEQUENCE</scope>
    <source>
        <strain evidence="2">421</strain>
    </source>
</reference>
<evidence type="ECO:0000313" key="3">
    <source>
        <dbReference type="Proteomes" id="UP000824205"/>
    </source>
</evidence>
<sequence>MRLSVRLTADSVEKAIREVKQYKKRLQANADELSRKLAEDGAKLASAKVREVATYGNLNDIAASIHPQKKSSGHWIVIADNFKAPYVELGTGVQGSNSQHPKSAEMGWAYMTGDFTWYNGKFGWWYPTTPDDPNTTLTQTENGDWVAFTSGMPARPFMHETAMQLKETVYSTALEVFKNDKG</sequence>
<feature type="coiled-coil region" evidence="1">
    <location>
        <begin position="9"/>
        <end position="43"/>
    </location>
</feature>
<organism evidence="2 3">
    <name type="scientific">Candidatus Eubacterium faecipullorum</name>
    <dbReference type="NCBI Taxonomy" id="2838571"/>
    <lineage>
        <taxon>Bacteria</taxon>
        <taxon>Bacillati</taxon>
        <taxon>Bacillota</taxon>
        <taxon>Clostridia</taxon>
        <taxon>Eubacteriales</taxon>
        <taxon>Eubacteriaceae</taxon>
        <taxon>Eubacterium</taxon>
    </lineage>
</organism>
<name>A0A9D1RFF7_9FIRM</name>
<protein>
    <submittedName>
        <fullName evidence="2">Uncharacterized protein</fullName>
    </submittedName>
</protein>
<gene>
    <name evidence="2" type="ORF">IAA48_08980</name>
</gene>
<accession>A0A9D1RFF7</accession>